<evidence type="ECO:0000313" key="4">
    <source>
        <dbReference type="EMBL" id="QDX25781.1"/>
    </source>
</evidence>
<keyword evidence="2 3" id="KW-0378">Hydrolase</keyword>
<comment type="catalytic activity">
    <reaction evidence="3">
        <text>L-glutaminyl-[protein] + H2O = L-glutamyl-[protein] + NH4(+)</text>
        <dbReference type="Rhea" id="RHEA:16441"/>
        <dbReference type="Rhea" id="RHEA-COMP:10207"/>
        <dbReference type="Rhea" id="RHEA-COMP:10208"/>
        <dbReference type="ChEBI" id="CHEBI:15377"/>
        <dbReference type="ChEBI" id="CHEBI:28938"/>
        <dbReference type="ChEBI" id="CHEBI:29973"/>
        <dbReference type="ChEBI" id="CHEBI:30011"/>
        <dbReference type="EC" id="3.5.1.44"/>
    </reaction>
</comment>
<dbReference type="AlphaFoldDB" id="A0A518REB7"/>
<evidence type="ECO:0000256" key="3">
    <source>
        <dbReference type="HAMAP-Rule" id="MF_01440"/>
    </source>
</evidence>
<organism evidence="4 5">
    <name type="scientific">Sphingomonas suaedae</name>
    <dbReference type="NCBI Taxonomy" id="2599297"/>
    <lineage>
        <taxon>Bacteria</taxon>
        <taxon>Pseudomonadati</taxon>
        <taxon>Pseudomonadota</taxon>
        <taxon>Alphaproteobacteria</taxon>
        <taxon>Sphingomonadales</taxon>
        <taxon>Sphingomonadaceae</taxon>
        <taxon>Sphingomonas</taxon>
    </lineage>
</organism>
<dbReference type="PANTHER" id="PTHR35147:SF2">
    <property type="entry name" value="CHEMORECEPTOR GLUTAMINE DEAMIDASE CHED-RELATED"/>
    <property type="match status" value="1"/>
</dbReference>
<evidence type="ECO:0000256" key="1">
    <source>
        <dbReference type="ARBA" id="ARBA00022500"/>
    </source>
</evidence>
<name>A0A518REB7_9SPHN</name>
<dbReference type="EC" id="3.5.1.44" evidence="3"/>
<keyword evidence="5" id="KW-1185">Reference proteome</keyword>
<dbReference type="HAMAP" id="MF_01440">
    <property type="entry name" value="CheD"/>
    <property type="match status" value="1"/>
</dbReference>
<dbReference type="RefSeq" id="WP_145845989.1">
    <property type="nucleotide sequence ID" value="NZ_CP042239.1"/>
</dbReference>
<evidence type="ECO:0000256" key="2">
    <source>
        <dbReference type="ARBA" id="ARBA00022801"/>
    </source>
</evidence>
<proteinExistence type="inferred from homology"/>
<dbReference type="KEGG" id="ssua:FPZ54_06940"/>
<dbReference type="EMBL" id="CP042239">
    <property type="protein sequence ID" value="QDX25781.1"/>
    <property type="molecule type" value="Genomic_DNA"/>
</dbReference>
<dbReference type="SUPFAM" id="SSF64438">
    <property type="entry name" value="CNF1/YfiH-like putative cysteine hydrolases"/>
    <property type="match status" value="1"/>
</dbReference>
<gene>
    <name evidence="3" type="primary">cheD</name>
    <name evidence="4" type="ORF">FPZ54_06940</name>
</gene>
<sequence length="177" mass="19029">MTLATRNRVTIIQGEFKVLSQPDTVISTLLGSCIAVCLHDAVARVGGMNHFLLGEPSPDHRVSEADLQRYGVHAMELLINGMMKAGAERPRLRAHLYGGANIIAGLGGIGTANAAFAVRFLQTEAIAIGHNDTGGTRPRKIEFRPYDGKIRCHYVAEPPPVTLPARAPVHGGEIDLF</sequence>
<protein>
    <recommendedName>
        <fullName evidence="3">Probable chemoreceptor glutamine deamidase CheD</fullName>
        <ecNumber evidence="3">3.5.1.44</ecNumber>
    </recommendedName>
</protein>
<accession>A0A518REB7</accession>
<dbReference type="Gene3D" id="3.30.1330.200">
    <property type="match status" value="1"/>
</dbReference>
<dbReference type="InterPro" id="IPR011324">
    <property type="entry name" value="Cytotoxic_necrot_fac-like_cat"/>
</dbReference>
<dbReference type="OrthoDB" id="9807202at2"/>
<dbReference type="PANTHER" id="PTHR35147">
    <property type="entry name" value="CHEMORECEPTOR GLUTAMINE DEAMIDASE CHED-RELATED"/>
    <property type="match status" value="1"/>
</dbReference>
<dbReference type="Proteomes" id="UP000318055">
    <property type="component" value="Chromosome"/>
</dbReference>
<dbReference type="CDD" id="cd16352">
    <property type="entry name" value="CheD"/>
    <property type="match status" value="1"/>
</dbReference>
<dbReference type="GO" id="GO:0050568">
    <property type="term" value="F:protein-glutamine glutaminase activity"/>
    <property type="evidence" value="ECO:0007669"/>
    <property type="project" value="UniProtKB-UniRule"/>
</dbReference>
<evidence type="ECO:0000313" key="5">
    <source>
        <dbReference type="Proteomes" id="UP000318055"/>
    </source>
</evidence>
<comment type="similarity">
    <text evidence="3">Belongs to the CheD family.</text>
</comment>
<reference evidence="4 5" key="1">
    <citation type="submission" date="2019-07" db="EMBL/GenBank/DDBJ databases">
        <title>Sphingomonas alkalisoli sp. nov., isolated from rhizosphere soil of Suaedae salsa.</title>
        <authorList>
            <person name="Zhang H."/>
            <person name="Xu L."/>
            <person name="Zhang J.-X."/>
            <person name="Sun J.-Q."/>
        </authorList>
    </citation>
    <scope>NUCLEOTIDE SEQUENCE [LARGE SCALE GENOMIC DNA]</scope>
    <source>
        <strain evidence="4 5">XS-10</strain>
    </source>
</reference>
<dbReference type="InterPro" id="IPR038592">
    <property type="entry name" value="CheD-like_sf"/>
</dbReference>
<dbReference type="InterPro" id="IPR005659">
    <property type="entry name" value="Chemorcpt_Glu_NH3ase_CheD"/>
</dbReference>
<dbReference type="Pfam" id="PF03975">
    <property type="entry name" value="CheD"/>
    <property type="match status" value="1"/>
</dbReference>
<comment type="function">
    <text evidence="3">Probably deamidates glutamine residues to glutamate on methyl-accepting chemotaxis receptors (MCPs), playing an important role in chemotaxis.</text>
</comment>
<keyword evidence="1 3" id="KW-0145">Chemotaxis</keyword>
<dbReference type="GO" id="GO:0006935">
    <property type="term" value="P:chemotaxis"/>
    <property type="evidence" value="ECO:0007669"/>
    <property type="project" value="UniProtKB-UniRule"/>
</dbReference>